<organism evidence="2 3">
    <name type="scientific">Favolaschia claudopus</name>
    <dbReference type="NCBI Taxonomy" id="2862362"/>
    <lineage>
        <taxon>Eukaryota</taxon>
        <taxon>Fungi</taxon>
        <taxon>Dikarya</taxon>
        <taxon>Basidiomycota</taxon>
        <taxon>Agaricomycotina</taxon>
        <taxon>Agaricomycetes</taxon>
        <taxon>Agaricomycetidae</taxon>
        <taxon>Agaricales</taxon>
        <taxon>Marasmiineae</taxon>
        <taxon>Mycenaceae</taxon>
        <taxon>Favolaschia</taxon>
    </lineage>
</organism>
<proteinExistence type="predicted"/>
<comment type="caution">
    <text evidence="2">The sequence shown here is derived from an EMBL/GenBank/DDBJ whole genome shotgun (WGS) entry which is preliminary data.</text>
</comment>
<keyword evidence="3" id="KW-1185">Reference proteome</keyword>
<dbReference type="Proteomes" id="UP001362999">
    <property type="component" value="Unassembled WGS sequence"/>
</dbReference>
<dbReference type="AlphaFoldDB" id="A0AAW0DC04"/>
<dbReference type="EMBL" id="JAWWNJ010000009">
    <property type="protein sequence ID" value="KAK7048842.1"/>
    <property type="molecule type" value="Genomic_DNA"/>
</dbReference>
<evidence type="ECO:0000313" key="3">
    <source>
        <dbReference type="Proteomes" id="UP001362999"/>
    </source>
</evidence>
<name>A0AAW0DC04_9AGAR</name>
<protein>
    <submittedName>
        <fullName evidence="2">F-box domain-containing protein</fullName>
    </submittedName>
</protein>
<evidence type="ECO:0000313" key="2">
    <source>
        <dbReference type="EMBL" id="KAK7048842.1"/>
    </source>
</evidence>
<gene>
    <name evidence="2" type="ORF">R3P38DRAFT_1879130</name>
</gene>
<reference evidence="2 3" key="1">
    <citation type="journal article" date="2024" name="J Genomics">
        <title>Draft genome sequencing and assembly of Favolaschia claudopus CIRM-BRFM 2984 isolated from oak limbs.</title>
        <authorList>
            <person name="Navarro D."/>
            <person name="Drula E."/>
            <person name="Chaduli D."/>
            <person name="Cazenave R."/>
            <person name="Ahrendt S."/>
            <person name="Wang J."/>
            <person name="Lipzen A."/>
            <person name="Daum C."/>
            <person name="Barry K."/>
            <person name="Grigoriev I.V."/>
            <person name="Favel A."/>
            <person name="Rosso M.N."/>
            <person name="Martin F."/>
        </authorList>
    </citation>
    <scope>NUCLEOTIDE SEQUENCE [LARGE SCALE GENOMIC DNA]</scope>
    <source>
        <strain evidence="2 3">CIRM-BRFM 2984</strain>
    </source>
</reference>
<accession>A0AAW0DC04</accession>
<evidence type="ECO:0000256" key="1">
    <source>
        <dbReference type="SAM" id="Coils"/>
    </source>
</evidence>
<feature type="coiled-coil region" evidence="1">
    <location>
        <begin position="12"/>
        <end position="39"/>
    </location>
</feature>
<keyword evidence="1" id="KW-0175">Coiled coil</keyword>
<sequence length="296" mass="33532">MLDSMEADRALVAKADAQILNLETQISALQIAISELNAAKGPAEQRLNAYKYPVLTLPNEIITEIFLQFLPPYPDAPPLVGLYSPTSLTHICGQWRAIALTTPVLWRAGAIYRRTSVKEGIWFAELWWKRSSPYPLSIRADDYNDWSPIFSAALPHRARWQHLDLNVDLRNDAHMPLRNALEEPMPLLRTLKIFLHASVKPLTLRSENVPLLRSATLDDESIQRFILPWAQLTSLTLLAIHSEFCVPVLLQAAHLVNLTMELCYPYLTENPAATELMLPCLERLLFLPTSDADMVF</sequence>